<dbReference type="Pfam" id="PF05164">
    <property type="entry name" value="ZapA"/>
    <property type="match status" value="1"/>
</dbReference>
<keyword evidence="6" id="KW-0131">Cell cycle</keyword>
<evidence type="ECO:0000313" key="10">
    <source>
        <dbReference type="EMBL" id="AYO30775.1"/>
    </source>
</evidence>
<comment type="subcellular location">
    <subcellularLocation>
        <location evidence="1">Cytoplasm</location>
    </subcellularLocation>
</comment>
<evidence type="ECO:0000256" key="3">
    <source>
        <dbReference type="ARBA" id="ARBA00022490"/>
    </source>
</evidence>
<comment type="subunit">
    <text evidence="8">Homodimer. Interacts with FtsZ.</text>
</comment>
<keyword evidence="11" id="KW-1185">Reference proteome</keyword>
<dbReference type="GO" id="GO:0032153">
    <property type="term" value="C:cell division site"/>
    <property type="evidence" value="ECO:0007669"/>
    <property type="project" value="TreeGrafter"/>
</dbReference>
<dbReference type="GO" id="GO:0000917">
    <property type="term" value="P:division septum assembly"/>
    <property type="evidence" value="ECO:0007669"/>
    <property type="project" value="UniProtKB-KW"/>
</dbReference>
<dbReference type="InterPro" id="IPR007838">
    <property type="entry name" value="Cell_div_ZapA-like"/>
</dbReference>
<dbReference type="PANTHER" id="PTHR34981:SF1">
    <property type="entry name" value="CELL DIVISION PROTEIN ZAPA"/>
    <property type="match status" value="1"/>
</dbReference>
<sequence length="90" mass="10354">MEKAPEKINRIKVNINGEDYYIKGAVPDEYIRQVASYVDKKMTDLSRSHPHLNAARIAVLAALNITDELFKLKQEYDEFLNMLESENPKG</sequence>
<dbReference type="EMBL" id="CP033169">
    <property type="protein sequence ID" value="AYO30775.1"/>
    <property type="molecule type" value="Genomic_DNA"/>
</dbReference>
<dbReference type="GO" id="GO:0043093">
    <property type="term" value="P:FtsZ-dependent cytokinesis"/>
    <property type="evidence" value="ECO:0007669"/>
    <property type="project" value="TreeGrafter"/>
</dbReference>
<dbReference type="GO" id="GO:0030428">
    <property type="term" value="C:cell septum"/>
    <property type="evidence" value="ECO:0007669"/>
    <property type="project" value="TreeGrafter"/>
</dbReference>
<dbReference type="InterPro" id="IPR036192">
    <property type="entry name" value="Cell_div_ZapA-like_sf"/>
</dbReference>
<evidence type="ECO:0000256" key="6">
    <source>
        <dbReference type="ARBA" id="ARBA00023306"/>
    </source>
</evidence>
<dbReference type="GO" id="GO:0000921">
    <property type="term" value="P:septin ring assembly"/>
    <property type="evidence" value="ECO:0007669"/>
    <property type="project" value="TreeGrafter"/>
</dbReference>
<evidence type="ECO:0000256" key="7">
    <source>
        <dbReference type="ARBA" id="ARBA00024910"/>
    </source>
</evidence>
<dbReference type="RefSeq" id="WP_120768481.1">
    <property type="nucleotide sequence ID" value="NZ_CP033169.1"/>
</dbReference>
<name>A0A3G2R5Y7_9FIRM</name>
<accession>A0A3G2R5Y7</accession>
<reference evidence="10 11" key="1">
    <citation type="submission" date="2018-10" db="EMBL/GenBank/DDBJ databases">
        <authorList>
            <person name="Zhang X."/>
        </authorList>
    </citation>
    <scope>NUCLEOTIDE SEQUENCE [LARGE SCALE GENOMIC DNA]</scope>
    <source>
        <strain evidence="10 11">SK-G1</strain>
    </source>
</reference>
<keyword evidence="4 10" id="KW-0132">Cell division</keyword>
<dbReference type="PANTHER" id="PTHR34981">
    <property type="entry name" value="CELL DIVISION PROTEIN ZAPA"/>
    <property type="match status" value="1"/>
</dbReference>
<evidence type="ECO:0000256" key="9">
    <source>
        <dbReference type="ARBA" id="ARBA00033158"/>
    </source>
</evidence>
<keyword evidence="5" id="KW-0717">Septation</keyword>
<dbReference type="Gene3D" id="6.10.250.790">
    <property type="match status" value="1"/>
</dbReference>
<organism evidence="10 11">
    <name type="scientific">Biomaibacter acetigenes</name>
    <dbReference type="NCBI Taxonomy" id="2316383"/>
    <lineage>
        <taxon>Bacteria</taxon>
        <taxon>Bacillati</taxon>
        <taxon>Bacillota</taxon>
        <taxon>Clostridia</taxon>
        <taxon>Thermosediminibacterales</taxon>
        <taxon>Tepidanaerobacteraceae</taxon>
        <taxon>Biomaibacter</taxon>
    </lineage>
</organism>
<protein>
    <recommendedName>
        <fullName evidence="2">Cell division protein ZapA</fullName>
    </recommendedName>
    <alternativeName>
        <fullName evidence="9">Z ring-associated protein ZapA</fullName>
    </alternativeName>
</protein>
<gene>
    <name evidence="10" type="primary">zapA</name>
    <name evidence="10" type="ORF">D2962_09275</name>
</gene>
<evidence type="ECO:0000256" key="5">
    <source>
        <dbReference type="ARBA" id="ARBA00023210"/>
    </source>
</evidence>
<dbReference type="InterPro" id="IPR053712">
    <property type="entry name" value="Bac_CellDiv_Activator"/>
</dbReference>
<evidence type="ECO:0000256" key="1">
    <source>
        <dbReference type="ARBA" id="ARBA00004496"/>
    </source>
</evidence>
<dbReference type="SUPFAM" id="SSF102829">
    <property type="entry name" value="Cell division protein ZapA-like"/>
    <property type="match status" value="1"/>
</dbReference>
<evidence type="ECO:0000256" key="8">
    <source>
        <dbReference type="ARBA" id="ARBA00026068"/>
    </source>
</evidence>
<dbReference type="KEGG" id="bacg:D2962_09275"/>
<comment type="function">
    <text evidence="7">Activator of cell division through the inhibition of FtsZ GTPase activity, therefore promoting FtsZ assembly into bundles of protofilaments necessary for the formation of the division Z ring. It is recruited early at mid-cell but it is not essential for cell division.</text>
</comment>
<proteinExistence type="predicted"/>
<dbReference type="AlphaFoldDB" id="A0A3G2R5Y7"/>
<dbReference type="GO" id="GO:0005829">
    <property type="term" value="C:cytosol"/>
    <property type="evidence" value="ECO:0007669"/>
    <property type="project" value="TreeGrafter"/>
</dbReference>
<keyword evidence="3" id="KW-0963">Cytoplasm</keyword>
<evidence type="ECO:0000256" key="2">
    <source>
        <dbReference type="ARBA" id="ARBA00015195"/>
    </source>
</evidence>
<evidence type="ECO:0000256" key="4">
    <source>
        <dbReference type="ARBA" id="ARBA00022618"/>
    </source>
</evidence>
<evidence type="ECO:0000313" key="11">
    <source>
        <dbReference type="Proteomes" id="UP000280960"/>
    </source>
</evidence>
<dbReference type="Proteomes" id="UP000280960">
    <property type="component" value="Chromosome"/>
</dbReference>